<dbReference type="EMBL" id="QRDQ01000007">
    <property type="protein sequence ID" value="RED26185.1"/>
    <property type="molecule type" value="Genomic_DNA"/>
</dbReference>
<accession>A0A3D9FYY0</accession>
<keyword evidence="1" id="KW-1133">Transmembrane helix</keyword>
<organism evidence="2 3">
    <name type="scientific">Flavobacterium cutihirudinis</name>
    <dbReference type="NCBI Taxonomy" id="1265740"/>
    <lineage>
        <taxon>Bacteria</taxon>
        <taxon>Pseudomonadati</taxon>
        <taxon>Bacteroidota</taxon>
        <taxon>Flavobacteriia</taxon>
        <taxon>Flavobacteriales</taxon>
        <taxon>Flavobacteriaceae</taxon>
        <taxon>Flavobacterium</taxon>
    </lineage>
</organism>
<dbReference type="OrthoDB" id="346873at117743"/>
<evidence type="ECO:0000313" key="3">
    <source>
        <dbReference type="Proteomes" id="UP000257004"/>
    </source>
</evidence>
<dbReference type="SUPFAM" id="SSF46565">
    <property type="entry name" value="Chaperone J-domain"/>
    <property type="match status" value="1"/>
</dbReference>
<proteinExistence type="predicted"/>
<keyword evidence="1" id="KW-0812">Transmembrane</keyword>
<gene>
    <name evidence="2" type="ORF">BD847_0098</name>
</gene>
<evidence type="ECO:0000313" key="2">
    <source>
        <dbReference type="EMBL" id="RED26185.1"/>
    </source>
</evidence>
<dbReference type="AlphaFoldDB" id="A0A3D9FYY0"/>
<reference evidence="2 3" key="1">
    <citation type="submission" date="2018-07" db="EMBL/GenBank/DDBJ databases">
        <title>Genomic Encyclopedia of Archaeal and Bacterial Type Strains, Phase II (KMG-II): from individual species to whole genera.</title>
        <authorList>
            <person name="Goeker M."/>
        </authorList>
    </citation>
    <scope>NUCLEOTIDE SEQUENCE [LARGE SCALE GENOMIC DNA]</scope>
    <source>
        <strain evidence="2 3">DSM 25795</strain>
    </source>
</reference>
<keyword evidence="1" id="KW-0472">Membrane</keyword>
<protein>
    <recommendedName>
        <fullName evidence="4">J domain-containing protein</fullName>
    </recommendedName>
</protein>
<evidence type="ECO:0000256" key="1">
    <source>
        <dbReference type="SAM" id="Phobius"/>
    </source>
</evidence>
<keyword evidence="3" id="KW-1185">Reference proteome</keyword>
<dbReference type="RefSeq" id="WP_115886307.1">
    <property type="nucleotide sequence ID" value="NZ_QRDQ01000007.1"/>
</dbReference>
<comment type="caution">
    <text evidence="2">The sequence shown here is derived from an EMBL/GenBank/DDBJ whole genome shotgun (WGS) entry which is preliminary data.</text>
</comment>
<sequence>MDFNSTEDIISHFELKTQNGKEIKKELKKLIKKVHPDINKGEFKDTKDESLYHEIQSALHFFETKKSNNSLSLRNENTDLMKIISDLTFEKKQEKIVENINAKNLALTDKLQESIVSYHKVNSAPKITGIVITSIITSLWAFPTVIKEHPILKTLYNYNAEFTIVWIISLLLTAILWIKINSSEKRDEEIKRGYKLESNQNYIFSIFIKWLLTNHQNYEYIDNQRIITFSKDDLIFFLMTRFDVFQQRLKRLGKLETYEIQREVEHIEKHFEEESNRNKKGITPYSLLKNLIPKPGKIDAEIAQLISDLIIDRLKAKEVITQSVSKSLSDKYIYKD</sequence>
<dbReference type="InterPro" id="IPR036869">
    <property type="entry name" value="J_dom_sf"/>
</dbReference>
<feature type="transmembrane region" description="Helical" evidence="1">
    <location>
        <begin position="127"/>
        <end position="146"/>
    </location>
</feature>
<feature type="transmembrane region" description="Helical" evidence="1">
    <location>
        <begin position="158"/>
        <end position="178"/>
    </location>
</feature>
<name>A0A3D9FYY0_9FLAO</name>
<dbReference type="Gene3D" id="1.10.287.110">
    <property type="entry name" value="DnaJ domain"/>
    <property type="match status" value="1"/>
</dbReference>
<dbReference type="Proteomes" id="UP000257004">
    <property type="component" value="Unassembled WGS sequence"/>
</dbReference>
<evidence type="ECO:0008006" key="4">
    <source>
        <dbReference type="Google" id="ProtNLM"/>
    </source>
</evidence>